<dbReference type="EMBL" id="PEWV01000032">
    <property type="protein sequence ID" value="PIU41832.1"/>
    <property type="molecule type" value="Genomic_DNA"/>
</dbReference>
<name>A0A2J0KTK5_9BACT</name>
<dbReference type="SUPFAM" id="SSF51971">
    <property type="entry name" value="Nucleotide-binding domain"/>
    <property type="match status" value="1"/>
</dbReference>
<dbReference type="Pfam" id="PF13450">
    <property type="entry name" value="NAD_binding_8"/>
    <property type="match status" value="1"/>
</dbReference>
<dbReference type="PANTHER" id="PTHR21197">
    <property type="entry name" value="UDP-GALACTOPYRANOSE MUTASE"/>
    <property type="match status" value="1"/>
</dbReference>
<dbReference type="PRINTS" id="PR00419">
    <property type="entry name" value="ADXRDTASE"/>
</dbReference>
<dbReference type="AlphaFoldDB" id="A0A2J0KTK5"/>
<proteinExistence type="predicted"/>
<organism evidence="1 2">
    <name type="scientific">Candidatus Aquitaenariimonas noxiae</name>
    <dbReference type="NCBI Taxonomy" id="1974741"/>
    <lineage>
        <taxon>Bacteria</taxon>
        <taxon>Pseudomonadati</taxon>
        <taxon>Candidatus Omnitrophota</taxon>
        <taxon>Candidatus Aquitaenariimonas</taxon>
    </lineage>
</organism>
<protein>
    <submittedName>
        <fullName evidence="1">Amine oxidase</fullName>
    </submittedName>
</protein>
<dbReference type="InterPro" id="IPR036188">
    <property type="entry name" value="FAD/NAD-bd_sf"/>
</dbReference>
<dbReference type="Gene3D" id="3.50.50.60">
    <property type="entry name" value="FAD/NAD(P)-binding domain"/>
    <property type="match status" value="1"/>
</dbReference>
<evidence type="ECO:0000313" key="2">
    <source>
        <dbReference type="Proteomes" id="UP000230052"/>
    </source>
</evidence>
<dbReference type="GO" id="GO:0050660">
    <property type="term" value="F:flavin adenine dinucleotide binding"/>
    <property type="evidence" value="ECO:0007669"/>
    <property type="project" value="TreeGrafter"/>
</dbReference>
<dbReference type="GO" id="GO:0005829">
    <property type="term" value="C:cytosol"/>
    <property type="evidence" value="ECO:0007669"/>
    <property type="project" value="TreeGrafter"/>
</dbReference>
<accession>A0A2J0KTK5</accession>
<dbReference type="Proteomes" id="UP000230052">
    <property type="component" value="Unassembled WGS sequence"/>
</dbReference>
<dbReference type="GO" id="GO:0008767">
    <property type="term" value="F:UDP-galactopyranose mutase activity"/>
    <property type="evidence" value="ECO:0007669"/>
    <property type="project" value="TreeGrafter"/>
</dbReference>
<evidence type="ECO:0000313" key="1">
    <source>
        <dbReference type="EMBL" id="PIU41832.1"/>
    </source>
</evidence>
<dbReference type="PANTHER" id="PTHR21197:SF0">
    <property type="entry name" value="UDP-GALACTOPYRANOSE MUTASE"/>
    <property type="match status" value="1"/>
</dbReference>
<gene>
    <name evidence="1" type="ORF">COS99_03410</name>
</gene>
<reference evidence="1 2" key="1">
    <citation type="submission" date="2017-09" db="EMBL/GenBank/DDBJ databases">
        <title>Depth-based differentiation of microbial function through sediment-hosted aquifers and enrichment of novel symbionts in the deep terrestrial subsurface.</title>
        <authorList>
            <person name="Probst A.J."/>
            <person name="Ladd B."/>
            <person name="Jarett J.K."/>
            <person name="Geller-Mcgrath D.E."/>
            <person name="Sieber C.M."/>
            <person name="Emerson J.B."/>
            <person name="Anantharaman K."/>
            <person name="Thomas B.C."/>
            <person name="Malmstrom R."/>
            <person name="Stieglmeier M."/>
            <person name="Klingl A."/>
            <person name="Woyke T."/>
            <person name="Ryan C.M."/>
            <person name="Banfield J.F."/>
        </authorList>
    </citation>
    <scope>NUCLEOTIDE SEQUENCE [LARGE SCALE GENOMIC DNA]</scope>
    <source>
        <strain evidence="1">CG07_land_8_20_14_0_80_42_15</strain>
    </source>
</reference>
<comment type="caution">
    <text evidence="1">The sequence shown here is derived from an EMBL/GenBank/DDBJ whole genome shotgun (WGS) entry which is preliminary data.</text>
</comment>
<sequence length="443" mass="51740">MKENPKIVIIGSGPCGIGAGWHLFKNGYNNWVIYEKNAYPGGLSASFKDAKGFTWDIGGHVLFSHYKEFSGFLEEVLEKKYLVHNRNSWVRAIESWIPYPFQNNIHYLPQKEFEECFKGLEERSCGICKVSNFQEWIETNFGKGISKYFMISMNQKMWSYPLDKMSTQWIDERISPVSLEAIRQNMKGNKIDSSWGPNSTFIYPFFGGIGEVFRRAVVKFRDKVRLENQVYKIDLDSKKIFFKNGMEDKFDILVNTSNLIDFINILYPQNPSIVKASKRLKYNRLFIVGIGLRRERKDPRTWIYFPEEKYIFYRVTNLSNYSPYNVPNGHMQSYSSLLTEITLSENAPANRKFFIEETVKGLIDTGMLSKADESLIESIFSLEVENAYPIPTVDRDEVLYKINEFLESQNIYSRGRFGSFKYERGNMDDCFMQGFEIAHRMVI</sequence>